<sequence>MMSIKLFALAVMVVFGNNLYSQVTNTLSLDEKIYGLSKFWSDVNYNFVYMYKIDPSVWNGAYQEAITNVQHVQSDYAYFRELQKLCAVLKDGHTQVYFPESIQQEIMTTNFGEYRIFLGSAEGKVYVVNVNKSKEKEIPIGSEVIKVDGLATGIYQEQFVKPYIATSTQTDLNNKAAYHLLSGLIGQEYTIDFKTPKGEIKQVRLTHAKAADEALAAETVAVPAIFEMKWLENDIAYVAIRTFADAEVVRSFESKLPELQKARSIIIDIRNNSGGSGKNALDIAKYFVQQDTLYGAKNFSRKIIPTDRAIGSFLTPQDTIHGKTEWGISKVDATSYYKAYSGTTFHAFDYNPIVARTVIKLEVPTVLLSNSYTASAAEDFLIYLYNQNHIKRVGEHTNGSTGQPLQIDLPGHTTAWICTKKVTLPNDEEFVGIGIKPDLLVEQQLDDVLYPAKNDSQLDRAIQYLQDANQ</sequence>
<organism evidence="2 3">
    <name type="scientific">Sphingobacterium oryzagri</name>
    <dbReference type="NCBI Taxonomy" id="3025669"/>
    <lineage>
        <taxon>Bacteria</taxon>
        <taxon>Pseudomonadati</taxon>
        <taxon>Bacteroidota</taxon>
        <taxon>Sphingobacteriia</taxon>
        <taxon>Sphingobacteriales</taxon>
        <taxon>Sphingobacteriaceae</taxon>
        <taxon>Sphingobacterium</taxon>
    </lineage>
</organism>
<dbReference type="PANTHER" id="PTHR32060:SF30">
    <property type="entry name" value="CARBOXY-TERMINAL PROCESSING PROTEASE CTPA"/>
    <property type="match status" value="1"/>
</dbReference>
<gene>
    <name evidence="2" type="ORF">PQ465_20520</name>
</gene>
<evidence type="ECO:0000313" key="2">
    <source>
        <dbReference type="EMBL" id="WDF68667.1"/>
    </source>
</evidence>
<feature type="domain" description="Tail specific protease" evidence="1">
    <location>
        <begin position="208"/>
        <end position="442"/>
    </location>
</feature>
<dbReference type="Proteomes" id="UP001221558">
    <property type="component" value="Chromosome"/>
</dbReference>
<dbReference type="EMBL" id="CP117880">
    <property type="protein sequence ID" value="WDF68667.1"/>
    <property type="molecule type" value="Genomic_DNA"/>
</dbReference>
<dbReference type="Gene3D" id="3.90.226.10">
    <property type="entry name" value="2-enoyl-CoA Hydratase, Chain A, domain 1"/>
    <property type="match status" value="1"/>
</dbReference>
<protein>
    <submittedName>
        <fullName evidence="2">S41 family peptidase</fullName>
    </submittedName>
</protein>
<proteinExistence type="predicted"/>
<evidence type="ECO:0000313" key="3">
    <source>
        <dbReference type="Proteomes" id="UP001221558"/>
    </source>
</evidence>
<dbReference type="InterPro" id="IPR029045">
    <property type="entry name" value="ClpP/crotonase-like_dom_sf"/>
</dbReference>
<accession>A0ABY7WJB8</accession>
<dbReference type="InterPro" id="IPR005151">
    <property type="entry name" value="Tail-specific_protease"/>
</dbReference>
<keyword evidence="3" id="KW-1185">Reference proteome</keyword>
<dbReference type="SMART" id="SM00245">
    <property type="entry name" value="TSPc"/>
    <property type="match status" value="1"/>
</dbReference>
<evidence type="ECO:0000259" key="1">
    <source>
        <dbReference type="SMART" id="SM00245"/>
    </source>
</evidence>
<dbReference type="PANTHER" id="PTHR32060">
    <property type="entry name" value="TAIL-SPECIFIC PROTEASE"/>
    <property type="match status" value="1"/>
</dbReference>
<dbReference type="SUPFAM" id="SSF52096">
    <property type="entry name" value="ClpP/crotonase"/>
    <property type="match status" value="1"/>
</dbReference>
<dbReference type="Pfam" id="PF03572">
    <property type="entry name" value="Peptidase_S41"/>
    <property type="match status" value="1"/>
</dbReference>
<reference evidence="2 3" key="1">
    <citation type="submission" date="2023-02" db="EMBL/GenBank/DDBJ databases">
        <title>Genome sequence of Sphingobacterium sp. KACC 22765.</title>
        <authorList>
            <person name="Kim S."/>
            <person name="Heo J."/>
            <person name="Kwon S.-W."/>
        </authorList>
    </citation>
    <scope>NUCLEOTIDE SEQUENCE [LARGE SCALE GENOMIC DNA]</scope>
    <source>
        <strain evidence="2 3">KACC 22765</strain>
    </source>
</reference>
<dbReference type="RefSeq" id="WP_274267399.1">
    <property type="nucleotide sequence ID" value="NZ_CP117880.1"/>
</dbReference>
<dbReference type="Gene3D" id="3.30.750.44">
    <property type="match status" value="1"/>
</dbReference>
<name>A0ABY7WJB8_9SPHI</name>